<evidence type="ECO:0000256" key="2">
    <source>
        <dbReference type="SAM" id="MobiDB-lite"/>
    </source>
</evidence>
<evidence type="ECO:0008006" key="5">
    <source>
        <dbReference type="Google" id="ProtNLM"/>
    </source>
</evidence>
<feature type="compositionally biased region" description="Low complexity" evidence="2">
    <location>
        <begin position="219"/>
        <end position="242"/>
    </location>
</feature>
<comment type="caution">
    <text evidence="3">The sequence shown here is derived from an EMBL/GenBank/DDBJ whole genome shotgun (WGS) entry which is preliminary data.</text>
</comment>
<dbReference type="OrthoDB" id="6997520at2"/>
<proteinExistence type="predicted"/>
<accession>A0A3A1YTN1</accession>
<feature type="coiled-coil region" evidence="1">
    <location>
        <begin position="46"/>
        <end position="82"/>
    </location>
</feature>
<feature type="compositionally biased region" description="Low complexity" evidence="2">
    <location>
        <begin position="188"/>
        <end position="198"/>
    </location>
</feature>
<keyword evidence="1" id="KW-0175">Coiled coil</keyword>
<evidence type="ECO:0000313" key="3">
    <source>
        <dbReference type="EMBL" id="RIY41005.1"/>
    </source>
</evidence>
<evidence type="ECO:0000256" key="1">
    <source>
        <dbReference type="SAM" id="Coils"/>
    </source>
</evidence>
<dbReference type="Proteomes" id="UP000266206">
    <property type="component" value="Unassembled WGS sequence"/>
</dbReference>
<gene>
    <name evidence="3" type="ORF">CJP73_07615</name>
</gene>
<feature type="region of interest" description="Disordered" evidence="2">
    <location>
        <begin position="162"/>
        <end position="252"/>
    </location>
</feature>
<reference evidence="3 4" key="1">
    <citation type="submission" date="2017-08" db="EMBL/GenBank/DDBJ databases">
        <title>Pusillimonas indicus sp. nov., a member of the family Alcaligenaceae isolated from surface seawater.</title>
        <authorList>
            <person name="Li J."/>
        </authorList>
    </citation>
    <scope>NUCLEOTIDE SEQUENCE [LARGE SCALE GENOMIC DNA]</scope>
    <source>
        <strain evidence="3 4">L52-1-41</strain>
    </source>
</reference>
<organism evidence="3 4">
    <name type="scientific">Neopusillimonas maritima</name>
    <dbReference type="NCBI Taxonomy" id="2026239"/>
    <lineage>
        <taxon>Bacteria</taxon>
        <taxon>Pseudomonadati</taxon>
        <taxon>Pseudomonadota</taxon>
        <taxon>Betaproteobacteria</taxon>
        <taxon>Burkholderiales</taxon>
        <taxon>Alcaligenaceae</taxon>
        <taxon>Neopusillimonas</taxon>
    </lineage>
</organism>
<sequence>MKQIKNRNVSHWVLGALMASVGYMSVGSHDAHAQSSTNDETTLAEIKQINNEISRLNALTAKAEQRLKLLQAENMIDQALREGKAKIVNESEKSAEPDSPAPDVALISGSGNALRAVMRYPNGTSDEVWVGKRLPGGYKVYSISSSSVRLKDKHGKIIVAGAAAPIPESRRSANRDEHNAQTTPGNFPRGPMPMGSTPPMMPPQSASPPPAPMSPPPAGSGAPGAQIQQAPGPNGMPANAPGQPDPMAKNPA</sequence>
<dbReference type="InterPro" id="IPR022753">
    <property type="entry name" value="T4SS_pilus_biogen_PilP"/>
</dbReference>
<feature type="compositionally biased region" description="Pro residues" evidence="2">
    <location>
        <begin position="199"/>
        <end position="218"/>
    </location>
</feature>
<dbReference type="EMBL" id="NQYH01000005">
    <property type="protein sequence ID" value="RIY41005.1"/>
    <property type="molecule type" value="Genomic_DNA"/>
</dbReference>
<evidence type="ECO:0000313" key="4">
    <source>
        <dbReference type="Proteomes" id="UP000266206"/>
    </source>
</evidence>
<feature type="compositionally biased region" description="Basic and acidic residues" evidence="2">
    <location>
        <begin position="168"/>
        <end position="179"/>
    </location>
</feature>
<dbReference type="RefSeq" id="WP_119516006.1">
    <property type="nucleotide sequence ID" value="NZ_NQYH01000005.1"/>
</dbReference>
<protein>
    <recommendedName>
        <fullName evidence="5">Type IV pilus biogenesis protein PilP</fullName>
    </recommendedName>
</protein>
<dbReference type="NCBIfam" id="TIGR03021">
    <property type="entry name" value="pilP_fam"/>
    <property type="match status" value="1"/>
</dbReference>
<name>A0A3A1YTN1_9BURK</name>
<dbReference type="AlphaFoldDB" id="A0A3A1YTN1"/>